<sequence length="48" mass="5386">MVNSDQSSPSSLTSSLFWIAYFFIFLDAIKSKATWISIIMYSCGCIVI</sequence>
<reference evidence="2" key="2">
    <citation type="journal article" date="2015" name="Data Brief">
        <title>Shoot transcriptome of the giant reed, Arundo donax.</title>
        <authorList>
            <person name="Barrero R.A."/>
            <person name="Guerrero F.D."/>
            <person name="Moolhuijzen P."/>
            <person name="Goolsby J.A."/>
            <person name="Tidwell J."/>
            <person name="Bellgard S.E."/>
            <person name="Bellgard M.I."/>
        </authorList>
    </citation>
    <scope>NUCLEOTIDE SEQUENCE</scope>
    <source>
        <tissue evidence="2">Shoot tissue taken approximately 20 cm above the soil surface</tissue>
    </source>
</reference>
<evidence type="ECO:0000313" key="2">
    <source>
        <dbReference type="EMBL" id="JAD55405.1"/>
    </source>
</evidence>
<reference evidence="2" key="1">
    <citation type="submission" date="2014-09" db="EMBL/GenBank/DDBJ databases">
        <authorList>
            <person name="Magalhaes I.L.F."/>
            <person name="Oliveira U."/>
            <person name="Santos F.R."/>
            <person name="Vidigal T.H.D.A."/>
            <person name="Brescovit A.D."/>
            <person name="Santos A.J."/>
        </authorList>
    </citation>
    <scope>NUCLEOTIDE SEQUENCE</scope>
    <source>
        <tissue evidence="2">Shoot tissue taken approximately 20 cm above the soil surface</tissue>
    </source>
</reference>
<protein>
    <submittedName>
        <fullName evidence="2">Uncharacterized protein</fullName>
    </submittedName>
</protein>
<keyword evidence="1" id="KW-0812">Transmembrane</keyword>
<dbReference type="AlphaFoldDB" id="A0A0A9B2K0"/>
<evidence type="ECO:0000256" key="1">
    <source>
        <dbReference type="SAM" id="Phobius"/>
    </source>
</evidence>
<organism evidence="2">
    <name type="scientific">Arundo donax</name>
    <name type="common">Giant reed</name>
    <name type="synonym">Donax arundinaceus</name>
    <dbReference type="NCBI Taxonomy" id="35708"/>
    <lineage>
        <taxon>Eukaryota</taxon>
        <taxon>Viridiplantae</taxon>
        <taxon>Streptophyta</taxon>
        <taxon>Embryophyta</taxon>
        <taxon>Tracheophyta</taxon>
        <taxon>Spermatophyta</taxon>
        <taxon>Magnoliopsida</taxon>
        <taxon>Liliopsida</taxon>
        <taxon>Poales</taxon>
        <taxon>Poaceae</taxon>
        <taxon>PACMAD clade</taxon>
        <taxon>Arundinoideae</taxon>
        <taxon>Arundineae</taxon>
        <taxon>Arundo</taxon>
    </lineage>
</organism>
<accession>A0A0A9B2K0</accession>
<proteinExistence type="predicted"/>
<keyword evidence="1" id="KW-0472">Membrane</keyword>
<name>A0A0A9B2K0_ARUDO</name>
<feature type="transmembrane region" description="Helical" evidence="1">
    <location>
        <begin position="12"/>
        <end position="29"/>
    </location>
</feature>
<dbReference type="EMBL" id="GBRH01242490">
    <property type="protein sequence ID" value="JAD55405.1"/>
    <property type="molecule type" value="Transcribed_RNA"/>
</dbReference>
<keyword evidence="1" id="KW-1133">Transmembrane helix</keyword>